<dbReference type="NCBIfam" id="TIGR00881">
    <property type="entry name" value="2A0104"/>
    <property type="match status" value="1"/>
</dbReference>
<evidence type="ECO:0000256" key="5">
    <source>
        <dbReference type="ARBA" id="ARBA00023136"/>
    </source>
</evidence>
<dbReference type="InterPro" id="IPR051337">
    <property type="entry name" value="OPA_Antiporter"/>
</dbReference>
<dbReference type="GO" id="GO:0035435">
    <property type="term" value="P:phosphate ion transmembrane transport"/>
    <property type="evidence" value="ECO:0007669"/>
    <property type="project" value="TreeGrafter"/>
</dbReference>
<dbReference type="Gene3D" id="1.20.1250.20">
    <property type="entry name" value="MFS general substrate transporter like domains"/>
    <property type="match status" value="2"/>
</dbReference>
<feature type="domain" description="Major facilitator superfamily (MFS) profile" evidence="7">
    <location>
        <begin position="29"/>
        <end position="434"/>
    </location>
</feature>
<dbReference type="PROSITE" id="PS00942">
    <property type="entry name" value="GLPT"/>
    <property type="match status" value="1"/>
</dbReference>
<dbReference type="AlphaFoldDB" id="A0AAN1FDX2"/>
<dbReference type="InterPro" id="IPR021159">
    <property type="entry name" value="Sugar-P_transporter_CS"/>
</dbReference>
<evidence type="ECO:0000256" key="6">
    <source>
        <dbReference type="SAM" id="Phobius"/>
    </source>
</evidence>
<evidence type="ECO:0000256" key="4">
    <source>
        <dbReference type="ARBA" id="ARBA00022989"/>
    </source>
</evidence>
<comment type="similarity">
    <text evidence="2">Belongs to the major facilitator superfamily. Organophosphate:Pi antiporter (OPA) (TC 2.A.1.4) family.</text>
</comment>
<dbReference type="GO" id="GO:0061513">
    <property type="term" value="F:glucose 6-phosphate:phosphate antiporter activity"/>
    <property type="evidence" value="ECO:0007669"/>
    <property type="project" value="TreeGrafter"/>
</dbReference>
<dbReference type="PIRSF" id="PIRSF002808">
    <property type="entry name" value="Hexose_phosphate_transp"/>
    <property type="match status" value="1"/>
</dbReference>
<dbReference type="PROSITE" id="PS50850">
    <property type="entry name" value="MFS"/>
    <property type="match status" value="1"/>
</dbReference>
<feature type="transmembrane region" description="Helical" evidence="6">
    <location>
        <begin position="343"/>
        <end position="364"/>
    </location>
</feature>
<dbReference type="CDD" id="cd17488">
    <property type="entry name" value="MFS_UhpC"/>
    <property type="match status" value="1"/>
</dbReference>
<feature type="transmembrane region" description="Helical" evidence="6">
    <location>
        <begin position="405"/>
        <end position="429"/>
    </location>
</feature>
<feature type="transmembrane region" description="Helical" evidence="6">
    <location>
        <begin position="287"/>
        <end position="307"/>
    </location>
</feature>
<dbReference type="PANTHER" id="PTHR43826">
    <property type="entry name" value="GLUCOSE-6-PHOSPHATE EXCHANGER SLC37A4"/>
    <property type="match status" value="1"/>
</dbReference>
<evidence type="ECO:0000256" key="3">
    <source>
        <dbReference type="ARBA" id="ARBA00022692"/>
    </source>
</evidence>
<dbReference type="Pfam" id="PF07690">
    <property type="entry name" value="MFS_1"/>
    <property type="match status" value="1"/>
</dbReference>
<evidence type="ECO:0000313" key="9">
    <source>
        <dbReference type="Proteomes" id="UP000197092"/>
    </source>
</evidence>
<feature type="transmembrane region" description="Helical" evidence="6">
    <location>
        <begin position="249"/>
        <end position="267"/>
    </location>
</feature>
<dbReference type="Proteomes" id="UP000197092">
    <property type="component" value="Chromosome 1"/>
</dbReference>
<feature type="transmembrane region" description="Helical" evidence="6">
    <location>
        <begin position="319"/>
        <end position="337"/>
    </location>
</feature>
<evidence type="ECO:0000256" key="1">
    <source>
        <dbReference type="ARBA" id="ARBA00004127"/>
    </source>
</evidence>
<protein>
    <submittedName>
        <fullName evidence="8">Regulatory protein UhpC</fullName>
    </submittedName>
</protein>
<keyword evidence="4 6" id="KW-1133">Transmembrane helix</keyword>
<dbReference type="InterPro" id="IPR000849">
    <property type="entry name" value="Sugar_P_transporter"/>
</dbReference>
<feature type="transmembrane region" description="Helical" evidence="6">
    <location>
        <begin position="24"/>
        <end position="43"/>
    </location>
</feature>
<sequence length="436" mass="48677">MTVKVAEQQMKHQDSASVDTRYRYWRFHIMLGMYLGYAGFYLTRKTFNYTAPALIADLGLDKGDIGMMGTMFYLMYGLSKFVSGIISDRSNPRYFMGIGLIASGVVNIVFGLSSSLFVLASLWILNAWFQGWGWPSCSKLLTTWYSRTERGFFWSLWNTAHNVGGAMIPLLVGFLTFHYSWREGFIIPGVISVLIGLFLCWRLRDKPTSMGLPTVGQWRNDKLELAQENDGVGLKPKQILWSYVLNNKYIWLLAFSYVLVYIVRTAINDWGNLYLTEQHHYSLINANASVSLFEVGGFVGSLVAGWGSDKLFGGNRGPMNLIFAMGIFLSVAALWLMPLTNFVFQSAGFFAIGFFVFGPQMLIGMAAAECSHKDSAGAATGFVGLFAYMGAAFAGYPLAMVLEQFHWTGFFVVISVCSAVIGLLLLPFLQAQFSQR</sequence>
<comment type="subcellular location">
    <subcellularLocation>
        <location evidence="1">Endomembrane system</location>
        <topology evidence="1">Multi-pass membrane protein</topology>
    </subcellularLocation>
</comment>
<evidence type="ECO:0000256" key="2">
    <source>
        <dbReference type="ARBA" id="ARBA00009598"/>
    </source>
</evidence>
<dbReference type="KEGG" id="vsh:BSZ05_02145"/>
<dbReference type="GO" id="GO:0005886">
    <property type="term" value="C:plasma membrane"/>
    <property type="evidence" value="ECO:0007669"/>
    <property type="project" value="TreeGrafter"/>
</dbReference>
<accession>A0AAN1FDX2</accession>
<evidence type="ECO:0000313" key="8">
    <source>
        <dbReference type="EMBL" id="ASI88715.1"/>
    </source>
</evidence>
<dbReference type="SUPFAM" id="SSF103473">
    <property type="entry name" value="MFS general substrate transporter"/>
    <property type="match status" value="1"/>
</dbReference>
<dbReference type="RefSeq" id="WP_088876063.1">
    <property type="nucleotide sequence ID" value="NZ_CP018308.1"/>
</dbReference>
<dbReference type="InterPro" id="IPR011701">
    <property type="entry name" value="MFS"/>
</dbReference>
<feature type="transmembrane region" description="Helical" evidence="6">
    <location>
        <begin position="376"/>
        <end position="399"/>
    </location>
</feature>
<dbReference type="NCBIfam" id="NF008661">
    <property type="entry name" value="PRK11663.1"/>
    <property type="match status" value="1"/>
</dbReference>
<proteinExistence type="inferred from homology"/>
<feature type="transmembrane region" description="Helical" evidence="6">
    <location>
        <begin position="185"/>
        <end position="203"/>
    </location>
</feature>
<reference evidence="9" key="1">
    <citation type="submission" date="2016-12" db="EMBL/GenBank/DDBJ databases">
        <title>Comparative genomic analysis reveals the diversity, evolution, and environmental adaptation strategies of the genus Vibrio.</title>
        <authorList>
            <person name="Lin H."/>
            <person name="Wang X."/>
            <person name="Zhang X.-H."/>
        </authorList>
    </citation>
    <scope>NUCLEOTIDE SEQUENCE [LARGE SCALE GENOMIC DNA]</scope>
    <source>
        <strain evidence="9">QT6D1</strain>
    </source>
</reference>
<organism evidence="8 9">
    <name type="scientific">Vibrio mediterranei</name>
    <dbReference type="NCBI Taxonomy" id="689"/>
    <lineage>
        <taxon>Bacteria</taxon>
        <taxon>Pseudomonadati</taxon>
        <taxon>Pseudomonadota</taxon>
        <taxon>Gammaproteobacteria</taxon>
        <taxon>Vibrionales</taxon>
        <taxon>Vibrionaceae</taxon>
        <taxon>Vibrio</taxon>
    </lineage>
</organism>
<feature type="transmembrane region" description="Helical" evidence="6">
    <location>
        <begin position="63"/>
        <end position="82"/>
    </location>
</feature>
<evidence type="ECO:0000259" key="7">
    <source>
        <dbReference type="PROSITE" id="PS50850"/>
    </source>
</evidence>
<dbReference type="PANTHER" id="PTHR43826:SF3">
    <property type="entry name" value="GLUCOSE-6-PHOSPHATE EXCHANGER SLC37A4"/>
    <property type="match status" value="1"/>
</dbReference>
<keyword evidence="3 6" id="KW-0812">Transmembrane</keyword>
<feature type="transmembrane region" description="Helical" evidence="6">
    <location>
        <begin position="94"/>
        <end position="110"/>
    </location>
</feature>
<keyword evidence="5 6" id="KW-0472">Membrane</keyword>
<dbReference type="InterPro" id="IPR036259">
    <property type="entry name" value="MFS_trans_sf"/>
</dbReference>
<dbReference type="InterPro" id="IPR020846">
    <property type="entry name" value="MFS_dom"/>
</dbReference>
<gene>
    <name evidence="8" type="ORF">BSZ05_02145</name>
</gene>
<name>A0AAN1FDX2_9VIBR</name>
<dbReference type="EMBL" id="CP018308">
    <property type="protein sequence ID" value="ASI88715.1"/>
    <property type="molecule type" value="Genomic_DNA"/>
</dbReference>
<dbReference type="GO" id="GO:0012505">
    <property type="term" value="C:endomembrane system"/>
    <property type="evidence" value="ECO:0007669"/>
    <property type="project" value="UniProtKB-SubCell"/>
</dbReference>